<dbReference type="STRING" id="571915.CMUST_11310"/>
<gene>
    <name evidence="2" type="ORF">CMUST_11310</name>
</gene>
<dbReference type="Proteomes" id="UP000035199">
    <property type="component" value="Chromosome"/>
</dbReference>
<protein>
    <recommendedName>
        <fullName evidence="4">DUF3899 domain-containing protein</fullName>
    </recommendedName>
</protein>
<proteinExistence type="predicted"/>
<accession>A0A0G3GZI9</accession>
<feature type="transmembrane region" description="Helical" evidence="1">
    <location>
        <begin position="7"/>
        <end position="23"/>
    </location>
</feature>
<organism evidence="2 3">
    <name type="scientific">Corynebacterium mustelae</name>
    <dbReference type="NCBI Taxonomy" id="571915"/>
    <lineage>
        <taxon>Bacteria</taxon>
        <taxon>Bacillati</taxon>
        <taxon>Actinomycetota</taxon>
        <taxon>Actinomycetes</taxon>
        <taxon>Mycobacteriales</taxon>
        <taxon>Corynebacteriaceae</taxon>
        <taxon>Corynebacterium</taxon>
    </lineage>
</organism>
<feature type="transmembrane region" description="Helical" evidence="1">
    <location>
        <begin position="78"/>
        <end position="98"/>
    </location>
</feature>
<keyword evidence="3" id="KW-1185">Reference proteome</keyword>
<evidence type="ECO:0000313" key="2">
    <source>
        <dbReference type="EMBL" id="AKK06576.1"/>
    </source>
</evidence>
<dbReference type="PATRIC" id="fig|571915.4.peg.2419"/>
<sequence>MSILSPEVIFIFLGFVPSFIYIIRHVHHREHELKRNPFGGWYFIFELMLSFMVGLIPASLLSLIFYYEYWIHKGDIPFLIKLVVFVTLMLFLGDWFRFSGYTLPFGKGSFVPFIRENLGKKPYPETDEDGTEKVRLSPLFMGCGISFISALSIIIFLLLVWAHS</sequence>
<keyword evidence="1" id="KW-1133">Transmembrane helix</keyword>
<evidence type="ECO:0000256" key="1">
    <source>
        <dbReference type="SAM" id="Phobius"/>
    </source>
</evidence>
<reference evidence="2 3" key="1">
    <citation type="journal article" date="2015" name="Genome Announc.">
        <title>Complete Genome Sequence of the Type Strain Corynebacterium mustelae DSM 45274, Isolated from Various Tissues of a Male Ferret with Lethal Sepsis.</title>
        <authorList>
            <person name="Ruckert C."/>
            <person name="Eimer J."/>
            <person name="Winkler A."/>
            <person name="Tauch A."/>
        </authorList>
    </citation>
    <scope>NUCLEOTIDE SEQUENCE [LARGE SCALE GENOMIC DNA]</scope>
    <source>
        <strain evidence="2 3">DSM 45274</strain>
    </source>
</reference>
<feature type="transmembrane region" description="Helical" evidence="1">
    <location>
        <begin position="139"/>
        <end position="162"/>
    </location>
</feature>
<keyword evidence="1" id="KW-0472">Membrane</keyword>
<dbReference type="RefSeq" id="WP_047262583.1">
    <property type="nucleotide sequence ID" value="NZ_CP011542.1"/>
</dbReference>
<reference evidence="3" key="2">
    <citation type="submission" date="2015-05" db="EMBL/GenBank/DDBJ databases">
        <title>Complete genome sequence of Corynebacterium mustelae DSM 45274, isolated from various tissues of a male ferret with lethal sepsis.</title>
        <authorList>
            <person name="Ruckert C."/>
            <person name="Albersmeier A."/>
            <person name="Winkler A."/>
            <person name="Tauch A."/>
        </authorList>
    </citation>
    <scope>NUCLEOTIDE SEQUENCE [LARGE SCALE GENOMIC DNA]</scope>
    <source>
        <strain evidence="3">DSM 45274</strain>
    </source>
</reference>
<keyword evidence="1" id="KW-0812">Transmembrane</keyword>
<feature type="transmembrane region" description="Helical" evidence="1">
    <location>
        <begin position="43"/>
        <end position="66"/>
    </location>
</feature>
<evidence type="ECO:0000313" key="3">
    <source>
        <dbReference type="Proteomes" id="UP000035199"/>
    </source>
</evidence>
<dbReference type="KEGG" id="cmv:CMUST_11310"/>
<name>A0A0G3GZI9_9CORY</name>
<dbReference type="AlphaFoldDB" id="A0A0G3GZI9"/>
<evidence type="ECO:0008006" key="4">
    <source>
        <dbReference type="Google" id="ProtNLM"/>
    </source>
</evidence>
<dbReference type="EMBL" id="CP011542">
    <property type="protein sequence ID" value="AKK06576.1"/>
    <property type="molecule type" value="Genomic_DNA"/>
</dbReference>